<dbReference type="GO" id="GO:0000049">
    <property type="term" value="F:tRNA binding"/>
    <property type="evidence" value="ECO:0007669"/>
    <property type="project" value="TreeGrafter"/>
</dbReference>
<name>A0A9P8RSH1_9PEZI</name>
<evidence type="ECO:0000259" key="9">
    <source>
        <dbReference type="PROSITE" id="PS50862"/>
    </source>
</evidence>
<dbReference type="Pfam" id="PF00152">
    <property type="entry name" value="tRNA-synt_2"/>
    <property type="match status" value="1"/>
</dbReference>
<dbReference type="PANTHER" id="PTHR42918">
    <property type="entry name" value="LYSYL-TRNA SYNTHETASE"/>
    <property type="match status" value="1"/>
</dbReference>
<evidence type="ECO:0000256" key="4">
    <source>
        <dbReference type="ARBA" id="ARBA00022840"/>
    </source>
</evidence>
<feature type="domain" description="Aminoacyl-transfer RNA synthetases class-II family profile" evidence="9">
    <location>
        <begin position="222"/>
        <end position="530"/>
    </location>
</feature>
<sequence>MNTGSRFLRPYLCKDLLPLRSIRFALHARFFTIGRVVGTACSTDSVESSRRADVQQRIRELRDAGVDMYPSIVADPRLVTCKDFRQRYATLKPEESSADESVTLRGRVYSSRIAGSRLVFFDLVQDGHHVQVLCNLRKIDPLGMSIEEFKQFYRILRRGDIFSVTGIPHRTSRGELSISVTELPRLLSPSLHRLPEELLDKATRVRIRHADFLINPQAAQVLRLRSCIVQYLRNFLLNDRFVEVNTPILADSAGGAIARPFKTSATEFPDRPIALRIAPELWLKRMILGGIDRVFEIGPSFRNEGLDATHNPEFTTCEFYKSFASLEDLIDMTETLFSGLALYVQRLKETQFTSLPPLDVDFTPPFRRIDFISTIEDAIGRPLPDLGAPDALRDVLQIFQNLNIEPPSSPTLPRLLDHLSSLYLEPLCMSPTFISHHPTCLSPLAKSSRHNGNYQNVSSRVELFIGGREVVNAYEEENSPFEQRRKFEEQLVWHDNESQGIDESYLEALEWGLPPTGGWGLGVDRLCMIFCGVQRINDVLSFGNLRNVVGLTDRGSLRR</sequence>
<evidence type="ECO:0000256" key="2">
    <source>
        <dbReference type="ARBA" id="ARBA00022598"/>
    </source>
</evidence>
<keyword evidence="3" id="KW-0547">Nucleotide-binding</keyword>
<dbReference type="GO" id="GO:0005739">
    <property type="term" value="C:mitochondrion"/>
    <property type="evidence" value="ECO:0007669"/>
    <property type="project" value="TreeGrafter"/>
</dbReference>
<protein>
    <recommendedName>
        <fullName evidence="1 8">Lysine--tRNA ligase</fullName>
        <ecNumber evidence="1 8">6.1.1.6</ecNumber>
    </recommendedName>
    <alternativeName>
        <fullName evidence="6 8">Lysyl-tRNA synthetase</fullName>
    </alternativeName>
</protein>
<dbReference type="InterPro" id="IPR044136">
    <property type="entry name" value="Lys-tRNA-ligase_II_N"/>
</dbReference>
<keyword evidence="2" id="KW-0436">Ligase</keyword>
<organism evidence="10 11">
    <name type="scientific">Trichoglossum hirsutum</name>
    <dbReference type="NCBI Taxonomy" id="265104"/>
    <lineage>
        <taxon>Eukaryota</taxon>
        <taxon>Fungi</taxon>
        <taxon>Dikarya</taxon>
        <taxon>Ascomycota</taxon>
        <taxon>Pezizomycotina</taxon>
        <taxon>Geoglossomycetes</taxon>
        <taxon>Geoglossales</taxon>
        <taxon>Geoglossaceae</taxon>
        <taxon>Trichoglossum</taxon>
    </lineage>
</organism>
<dbReference type="Gene3D" id="2.40.50.140">
    <property type="entry name" value="Nucleic acid-binding proteins"/>
    <property type="match status" value="1"/>
</dbReference>
<dbReference type="InterPro" id="IPR018149">
    <property type="entry name" value="Lys-tRNA-synth_II_C"/>
</dbReference>
<dbReference type="SUPFAM" id="SSF55681">
    <property type="entry name" value="Class II aaRS and biotin synthetases"/>
    <property type="match status" value="1"/>
</dbReference>
<dbReference type="InterPro" id="IPR006195">
    <property type="entry name" value="aa-tRNA-synth_II"/>
</dbReference>
<dbReference type="CDD" id="cd04322">
    <property type="entry name" value="LysRS_N"/>
    <property type="match status" value="1"/>
</dbReference>
<reference evidence="10" key="1">
    <citation type="submission" date="2021-03" db="EMBL/GenBank/DDBJ databases">
        <title>Comparative genomics and phylogenomic investigation of the class Geoglossomycetes provide insights into ecological specialization and systematics.</title>
        <authorList>
            <person name="Melie T."/>
            <person name="Pirro S."/>
            <person name="Miller A.N."/>
            <person name="Quandt A."/>
        </authorList>
    </citation>
    <scope>NUCLEOTIDE SEQUENCE</scope>
    <source>
        <strain evidence="10">CAQ_001_2017</strain>
    </source>
</reference>
<comment type="catalytic activity">
    <reaction evidence="7 8">
        <text>tRNA(Lys) + L-lysine + ATP = L-lysyl-tRNA(Lys) + AMP + diphosphate</text>
        <dbReference type="Rhea" id="RHEA:20792"/>
        <dbReference type="Rhea" id="RHEA-COMP:9696"/>
        <dbReference type="Rhea" id="RHEA-COMP:9697"/>
        <dbReference type="ChEBI" id="CHEBI:30616"/>
        <dbReference type="ChEBI" id="CHEBI:32551"/>
        <dbReference type="ChEBI" id="CHEBI:33019"/>
        <dbReference type="ChEBI" id="CHEBI:78442"/>
        <dbReference type="ChEBI" id="CHEBI:78529"/>
        <dbReference type="ChEBI" id="CHEBI:456215"/>
        <dbReference type="EC" id="6.1.1.6"/>
    </reaction>
</comment>
<dbReference type="InterPro" id="IPR045864">
    <property type="entry name" value="aa-tRNA-synth_II/BPL/LPL"/>
</dbReference>
<dbReference type="InterPro" id="IPR002313">
    <property type="entry name" value="Lys-tRNA-ligase_II"/>
</dbReference>
<dbReference type="EMBL" id="JAGHQM010000157">
    <property type="protein sequence ID" value="KAH0564946.1"/>
    <property type="molecule type" value="Genomic_DNA"/>
</dbReference>
<dbReference type="FunFam" id="3.30.930.10:FF:000094">
    <property type="entry name" value="Lysine--tRNA ligase, mitochondrial"/>
    <property type="match status" value="1"/>
</dbReference>
<evidence type="ECO:0000256" key="5">
    <source>
        <dbReference type="ARBA" id="ARBA00023146"/>
    </source>
</evidence>
<dbReference type="EC" id="6.1.1.6" evidence="1 8"/>
<keyword evidence="5" id="KW-0030">Aminoacyl-tRNA synthetase</keyword>
<dbReference type="PROSITE" id="PS50862">
    <property type="entry name" value="AA_TRNA_LIGASE_II"/>
    <property type="match status" value="1"/>
</dbReference>
<accession>A0A9P8RSH1</accession>
<keyword evidence="11" id="KW-1185">Reference proteome</keyword>
<evidence type="ECO:0000256" key="8">
    <source>
        <dbReference type="RuleBase" id="RU003748"/>
    </source>
</evidence>
<gene>
    <name evidence="10" type="ORF">GP486_001666</name>
</gene>
<dbReference type="Pfam" id="PF01336">
    <property type="entry name" value="tRNA_anti-codon"/>
    <property type="match status" value="1"/>
</dbReference>
<proteinExistence type="predicted"/>
<dbReference type="GO" id="GO:0070154">
    <property type="term" value="P:mitochondrial lysyl-tRNA aminoacylation"/>
    <property type="evidence" value="ECO:0007669"/>
    <property type="project" value="TreeGrafter"/>
</dbReference>
<keyword evidence="4" id="KW-0067">ATP-binding</keyword>
<evidence type="ECO:0000313" key="10">
    <source>
        <dbReference type="EMBL" id="KAH0564946.1"/>
    </source>
</evidence>
<comment type="caution">
    <text evidence="10">The sequence shown here is derived from an EMBL/GenBank/DDBJ whole genome shotgun (WGS) entry which is preliminary data.</text>
</comment>
<evidence type="ECO:0000256" key="3">
    <source>
        <dbReference type="ARBA" id="ARBA00022741"/>
    </source>
</evidence>
<dbReference type="InterPro" id="IPR004365">
    <property type="entry name" value="NA-bd_OB_tRNA"/>
</dbReference>
<dbReference type="Gene3D" id="3.30.930.10">
    <property type="entry name" value="Bira Bifunctional Protein, Domain 2"/>
    <property type="match status" value="1"/>
</dbReference>
<evidence type="ECO:0000256" key="1">
    <source>
        <dbReference type="ARBA" id="ARBA00013166"/>
    </source>
</evidence>
<dbReference type="SUPFAM" id="SSF50249">
    <property type="entry name" value="Nucleic acid-binding proteins"/>
    <property type="match status" value="1"/>
</dbReference>
<dbReference type="PANTHER" id="PTHR42918:SF5">
    <property type="entry name" value="LYSINE--TRNA LIGASE, MITOCHONDRIAL"/>
    <property type="match status" value="1"/>
</dbReference>
<evidence type="ECO:0000256" key="6">
    <source>
        <dbReference type="ARBA" id="ARBA00030563"/>
    </source>
</evidence>
<dbReference type="GO" id="GO:0004824">
    <property type="term" value="F:lysine-tRNA ligase activity"/>
    <property type="evidence" value="ECO:0007669"/>
    <property type="project" value="UniProtKB-EC"/>
</dbReference>
<dbReference type="GO" id="GO:0005524">
    <property type="term" value="F:ATP binding"/>
    <property type="evidence" value="ECO:0007669"/>
    <property type="project" value="UniProtKB-KW"/>
</dbReference>
<dbReference type="InterPro" id="IPR004364">
    <property type="entry name" value="Aa-tRNA-synt_II"/>
</dbReference>
<evidence type="ECO:0000313" key="11">
    <source>
        <dbReference type="Proteomes" id="UP000750711"/>
    </source>
</evidence>
<dbReference type="PRINTS" id="PR00982">
    <property type="entry name" value="TRNASYNTHLYS"/>
</dbReference>
<dbReference type="Proteomes" id="UP000750711">
    <property type="component" value="Unassembled WGS sequence"/>
</dbReference>
<dbReference type="NCBIfam" id="TIGR00499">
    <property type="entry name" value="lysS_bact"/>
    <property type="match status" value="1"/>
</dbReference>
<evidence type="ECO:0000256" key="7">
    <source>
        <dbReference type="ARBA" id="ARBA00048573"/>
    </source>
</evidence>
<dbReference type="AlphaFoldDB" id="A0A9P8RSH1"/>
<dbReference type="InterPro" id="IPR012340">
    <property type="entry name" value="NA-bd_OB-fold"/>
</dbReference>